<dbReference type="InterPro" id="IPR012886">
    <property type="entry name" value="Formiminotransferase_N"/>
</dbReference>
<comment type="similarity">
    <text evidence="5">In the C-terminal section; belongs to the cyclodeaminase/cyclohydrolase family.</text>
</comment>
<keyword evidence="14" id="KW-0206">Cytoskeleton</keyword>
<keyword evidence="11" id="KW-0369">Histidine metabolism</keyword>
<evidence type="ECO:0000256" key="8">
    <source>
        <dbReference type="ARBA" id="ARBA00017787"/>
    </source>
</evidence>
<evidence type="ECO:0000256" key="5">
    <source>
        <dbReference type="ARBA" id="ARBA00010825"/>
    </source>
</evidence>
<evidence type="ECO:0000256" key="12">
    <source>
        <dbReference type="ARBA" id="ARBA00022954"/>
    </source>
</evidence>
<dbReference type="AlphaFoldDB" id="A0A948RT20"/>
<evidence type="ECO:0000259" key="20">
    <source>
        <dbReference type="SMART" id="SM01221"/>
    </source>
</evidence>
<gene>
    <name evidence="22" type="primary">ftcD</name>
    <name evidence="22" type="ORF">KJ970_03925</name>
</gene>
<dbReference type="Pfam" id="PF07837">
    <property type="entry name" value="FTCD_N"/>
    <property type="match status" value="1"/>
</dbReference>
<dbReference type="SMART" id="SM01222">
    <property type="entry name" value="FTCD_N"/>
    <property type="match status" value="1"/>
</dbReference>
<evidence type="ECO:0000256" key="16">
    <source>
        <dbReference type="ARBA" id="ARBA00023268"/>
    </source>
</evidence>
<evidence type="ECO:0000256" key="13">
    <source>
        <dbReference type="ARBA" id="ARBA00023034"/>
    </source>
</evidence>
<evidence type="ECO:0000256" key="4">
    <source>
        <dbReference type="ARBA" id="ARBA00008297"/>
    </source>
</evidence>
<accession>A0A948RT20</accession>
<dbReference type="Pfam" id="PF02971">
    <property type="entry name" value="FTCD"/>
    <property type="match status" value="1"/>
</dbReference>
<keyword evidence="9" id="KW-0963">Cytoplasm</keyword>
<evidence type="ECO:0000256" key="6">
    <source>
        <dbReference type="ARBA" id="ARBA00012252"/>
    </source>
</evidence>
<evidence type="ECO:0000313" key="22">
    <source>
        <dbReference type="EMBL" id="MBU2690051.1"/>
    </source>
</evidence>
<dbReference type="PANTHER" id="PTHR12234">
    <property type="entry name" value="FORMIMINOTRANSFERASE-CYCLODEAMINASE"/>
    <property type="match status" value="1"/>
</dbReference>
<keyword evidence="15" id="KW-0456">Lyase</keyword>
<proteinExistence type="inferred from homology"/>
<organism evidence="22 23">
    <name type="scientific">Eiseniibacteriota bacterium</name>
    <dbReference type="NCBI Taxonomy" id="2212470"/>
    <lineage>
        <taxon>Bacteria</taxon>
        <taxon>Candidatus Eiseniibacteriota</taxon>
    </lineage>
</organism>
<evidence type="ECO:0000259" key="21">
    <source>
        <dbReference type="SMART" id="SM01222"/>
    </source>
</evidence>
<comment type="subunit">
    <text evidence="18">Homooctamer, including four polyglutamate binding sites. The subunits are arranged as a tetramer of dimers, and form a planar ring-shaped structure.</text>
</comment>
<dbReference type="SUPFAM" id="SSF101262">
    <property type="entry name" value="Methenyltetrahydrofolate cyclohydrolase-like"/>
    <property type="match status" value="1"/>
</dbReference>
<dbReference type="Gene3D" id="1.20.120.680">
    <property type="entry name" value="Formiminotetrahydrofolate cyclodeaminase monomer, up-and-down helical bundle"/>
    <property type="match status" value="1"/>
</dbReference>
<evidence type="ECO:0000256" key="1">
    <source>
        <dbReference type="ARBA" id="ARBA00004114"/>
    </source>
</evidence>
<dbReference type="InterPro" id="IPR036178">
    <property type="entry name" value="Formintransfe-cycloase-like_sf"/>
</dbReference>
<dbReference type="InterPro" id="IPR051623">
    <property type="entry name" value="FTCD"/>
</dbReference>
<dbReference type="InterPro" id="IPR022384">
    <property type="entry name" value="FormiminoTrfase_cat_dom_sf"/>
</dbReference>
<dbReference type="Pfam" id="PF04961">
    <property type="entry name" value="FTCD_C"/>
    <property type="match status" value="1"/>
</dbReference>
<evidence type="ECO:0000256" key="18">
    <source>
        <dbReference type="ARBA" id="ARBA00025915"/>
    </source>
</evidence>
<evidence type="ECO:0000313" key="23">
    <source>
        <dbReference type="Proteomes" id="UP000777784"/>
    </source>
</evidence>
<dbReference type="NCBIfam" id="TIGR02024">
    <property type="entry name" value="FtcD"/>
    <property type="match status" value="1"/>
</dbReference>
<dbReference type="GO" id="GO:0030409">
    <property type="term" value="F:glutamate formimidoyltransferase activity"/>
    <property type="evidence" value="ECO:0007669"/>
    <property type="project" value="UniProtKB-EC"/>
</dbReference>
<dbReference type="GO" id="GO:0005814">
    <property type="term" value="C:centriole"/>
    <property type="evidence" value="ECO:0007669"/>
    <property type="project" value="UniProtKB-SubCell"/>
</dbReference>
<dbReference type="InterPro" id="IPR037070">
    <property type="entry name" value="Formiminotransferase_C_sf"/>
</dbReference>
<evidence type="ECO:0000256" key="9">
    <source>
        <dbReference type="ARBA" id="ARBA00022490"/>
    </source>
</evidence>
<dbReference type="EC" id="2.1.2.5" evidence="6"/>
<sequence>MQKIVECVPNFSEGRDKGVINAITAEISGTDGAELLDVDPGADTNRTVVTMAGAPEGVLEAAFKAIKKAAELIDMSRHAGAHPRFGATDVCPFVPVSGMTMDECVELAKRLGERVGRELGIPVYLYEHAATRPDRQSLADIRQGEYEALPEKHKDPGFKPDYGPAAFNKKSGVTAIGARQFLVAYNVNLNTRDKKLAHEIALNIREGGRSLRGEDGKFVRDENGEVVRQPGTLKAARAVGWYIDEYGQAQVSINLINTSITQPHVAFDEVVRQAEALGLRVTGSEIVGLIPLESMIAAGRHYIRKQGLWEGVPEREIVHIAIKSMGLADLSPFDPDEKIIEYKLRKKTPSLIKMTVRDFLDTVSSDAPAPGGGSVAALSGALSGGLSCMVASLTRGKKGYEQAQVALEAVADRAQGLKDAFLLDVDRDTDAFNQLMAAARLPKKTDEQVAAREEAMQAATRLAIDVPLSVLKRSLEVLEVADAVADSGNVNSLSDAGVAASAARTAAEGAYQNVLINLPGLTNAAERRKILDQAQAVLSAALAQSQRIWKGISDKLANNLEN</sequence>
<keyword evidence="12" id="KW-0290">Folate-binding</keyword>
<dbReference type="EMBL" id="JAHJDP010000023">
    <property type="protein sequence ID" value="MBU2690051.1"/>
    <property type="molecule type" value="Genomic_DNA"/>
</dbReference>
<dbReference type="InterPro" id="IPR004227">
    <property type="entry name" value="Formiminotransferase_cat"/>
</dbReference>
<comment type="function">
    <text evidence="17">Folate-dependent enzyme, that displays both transferase and deaminase activity. Serves to channel one-carbon units from formiminoglutamate to the folate pool.</text>
</comment>
<feature type="domain" description="Formiminotransferase N-terminal subdomain" evidence="21">
    <location>
        <begin position="3"/>
        <end position="180"/>
    </location>
</feature>
<keyword evidence="13" id="KW-0333">Golgi apparatus</keyword>
<evidence type="ECO:0000256" key="19">
    <source>
        <dbReference type="ARBA" id="ARBA00030029"/>
    </source>
</evidence>
<comment type="pathway">
    <text evidence="3">Amino-acid degradation; L-histidine degradation into L-glutamate; L-glutamate from N-formimidoyl-L-glutamate (transferase route): step 1/1.</text>
</comment>
<protein>
    <recommendedName>
        <fullName evidence="8">Formimidoyltransferase-cyclodeaminase</fullName>
        <ecNumber evidence="6">2.1.2.5</ecNumber>
        <ecNumber evidence="7">4.3.1.4</ecNumber>
    </recommendedName>
    <alternativeName>
        <fullName evidence="19">Formiminotransferase-cyclodeaminase</fullName>
    </alternativeName>
</protein>
<dbReference type="SUPFAM" id="SSF55116">
    <property type="entry name" value="Formiminotransferase domain of formiminotransferase-cyclodeaminase"/>
    <property type="match status" value="2"/>
</dbReference>
<dbReference type="Gene3D" id="3.30.70.670">
    <property type="entry name" value="Formiminotransferase, C-terminal subdomain"/>
    <property type="match status" value="1"/>
</dbReference>
<dbReference type="GO" id="GO:0005542">
    <property type="term" value="F:folic acid binding"/>
    <property type="evidence" value="ECO:0007669"/>
    <property type="project" value="UniProtKB-KW"/>
</dbReference>
<feature type="domain" description="Formiminotransferase C-terminal subdomain" evidence="20">
    <location>
        <begin position="181"/>
        <end position="343"/>
    </location>
</feature>
<evidence type="ECO:0000256" key="15">
    <source>
        <dbReference type="ARBA" id="ARBA00023239"/>
    </source>
</evidence>
<dbReference type="Gene3D" id="3.30.990.10">
    <property type="entry name" value="Formiminotransferase, N-terminal subdomain"/>
    <property type="match status" value="1"/>
</dbReference>
<evidence type="ECO:0000256" key="11">
    <source>
        <dbReference type="ARBA" id="ARBA00022808"/>
    </source>
</evidence>
<dbReference type="SMART" id="SM01221">
    <property type="entry name" value="FTCD"/>
    <property type="match status" value="1"/>
</dbReference>
<dbReference type="InterPro" id="IPR037064">
    <property type="entry name" value="Formiminotransferase_N_sf"/>
</dbReference>
<keyword evidence="16" id="KW-0511">Multifunctional enzyme</keyword>
<dbReference type="EC" id="4.3.1.4" evidence="7"/>
<reference evidence="22" key="1">
    <citation type="submission" date="2021-05" db="EMBL/GenBank/DDBJ databases">
        <title>Energy efficiency and biological interactions define the core microbiome of deep oligotrophic groundwater.</title>
        <authorList>
            <person name="Mehrshad M."/>
            <person name="Lopez-Fernandez M."/>
            <person name="Bell E."/>
            <person name="Bernier-Latmani R."/>
            <person name="Bertilsson S."/>
            <person name="Dopson M."/>
        </authorList>
    </citation>
    <scope>NUCLEOTIDE SEQUENCE</scope>
    <source>
        <strain evidence="22">Modern_marine.mb.64</strain>
    </source>
</reference>
<evidence type="ECO:0000256" key="7">
    <source>
        <dbReference type="ARBA" id="ARBA00012998"/>
    </source>
</evidence>
<keyword evidence="10 22" id="KW-0808">Transferase</keyword>
<comment type="subcellular location">
    <subcellularLocation>
        <location evidence="1">Cytoplasm</location>
        <location evidence="1">Cytoskeleton</location>
        <location evidence="1">Microtubule organizing center</location>
        <location evidence="1">Centrosome</location>
        <location evidence="1">Centriole</location>
    </subcellularLocation>
    <subcellularLocation>
        <location evidence="2">Golgi apparatus</location>
    </subcellularLocation>
</comment>
<evidence type="ECO:0000256" key="17">
    <source>
        <dbReference type="ARBA" id="ARBA00025506"/>
    </source>
</evidence>
<dbReference type="Proteomes" id="UP000777784">
    <property type="component" value="Unassembled WGS sequence"/>
</dbReference>
<name>A0A948RT20_UNCEI</name>
<comment type="similarity">
    <text evidence="4">In the N-terminal section; belongs to the formiminotransferase family.</text>
</comment>
<dbReference type="InterPro" id="IPR013802">
    <property type="entry name" value="Formiminotransferase_C"/>
</dbReference>
<dbReference type="GO" id="GO:0030412">
    <property type="term" value="F:formimidoyltetrahydrofolate cyclodeaminase activity"/>
    <property type="evidence" value="ECO:0007669"/>
    <property type="project" value="UniProtKB-EC"/>
</dbReference>
<evidence type="ECO:0000256" key="2">
    <source>
        <dbReference type="ARBA" id="ARBA00004555"/>
    </source>
</evidence>
<dbReference type="GO" id="GO:0006547">
    <property type="term" value="P:L-histidine metabolic process"/>
    <property type="evidence" value="ECO:0007669"/>
    <property type="project" value="UniProtKB-KW"/>
</dbReference>
<evidence type="ECO:0000256" key="14">
    <source>
        <dbReference type="ARBA" id="ARBA00023212"/>
    </source>
</evidence>
<dbReference type="InterPro" id="IPR007044">
    <property type="entry name" value="Cyclodeamin/CycHdrlase"/>
</dbReference>
<dbReference type="PANTHER" id="PTHR12234:SF0">
    <property type="entry name" value="FORMIMIDOYLTRANSFERASE-CYCLODEAMINASE"/>
    <property type="match status" value="1"/>
</dbReference>
<comment type="caution">
    <text evidence="22">The sequence shown here is derived from an EMBL/GenBank/DDBJ whole genome shotgun (WGS) entry which is preliminary data.</text>
</comment>
<evidence type="ECO:0000256" key="3">
    <source>
        <dbReference type="ARBA" id="ARBA00005082"/>
    </source>
</evidence>
<evidence type="ECO:0000256" key="10">
    <source>
        <dbReference type="ARBA" id="ARBA00022679"/>
    </source>
</evidence>